<evidence type="ECO:0000256" key="1">
    <source>
        <dbReference type="ARBA" id="ARBA00023015"/>
    </source>
</evidence>
<reference evidence="8" key="2">
    <citation type="journal article" date="2019" name="Int. J. Syst. Evol. Microbiol.">
        <title>The Global Catalogue of Microorganisms (GCM) 10K type strain sequencing project: providing services to taxonomists for standard genome sequencing and annotation.</title>
        <authorList>
            <consortium name="The Broad Institute Genomics Platform"/>
            <consortium name="The Broad Institute Genome Sequencing Center for Infectious Disease"/>
            <person name="Wu L."/>
            <person name="Ma J."/>
        </authorList>
    </citation>
    <scope>NUCLEOTIDE SEQUENCE [LARGE SCALE GENOMIC DNA]</scope>
    <source>
        <strain evidence="8">CGMCC 1.18437</strain>
    </source>
</reference>
<dbReference type="GO" id="GO:0005829">
    <property type="term" value="C:cytosol"/>
    <property type="evidence" value="ECO:0007669"/>
    <property type="project" value="TreeGrafter"/>
</dbReference>
<dbReference type="Proteomes" id="UP000539473">
    <property type="component" value="Unassembled WGS sequence"/>
</dbReference>
<dbReference type="InterPro" id="IPR010982">
    <property type="entry name" value="Lambda_DNA-bd_dom_sf"/>
</dbReference>
<dbReference type="GO" id="GO:0003700">
    <property type="term" value="F:DNA-binding transcription factor activity"/>
    <property type="evidence" value="ECO:0007669"/>
    <property type="project" value="TreeGrafter"/>
</dbReference>
<evidence type="ECO:0000313" key="7">
    <source>
        <dbReference type="Proteomes" id="UP000539473"/>
    </source>
</evidence>
<keyword evidence="8" id="KW-1185">Reference proteome</keyword>
<comment type="caution">
    <text evidence="6">The sequence shown here is derived from an EMBL/GenBank/DDBJ whole genome shotgun (WGS) entry which is preliminary data.</text>
</comment>
<proteinExistence type="predicted"/>
<dbReference type="Pfam" id="PF01381">
    <property type="entry name" value="HTH_3"/>
    <property type="match status" value="1"/>
</dbReference>
<dbReference type="InterPro" id="IPR050807">
    <property type="entry name" value="TransReg_Diox_bact_type"/>
</dbReference>
<organism evidence="6 7">
    <name type="scientific">Deinococcus metalli</name>
    <dbReference type="NCBI Taxonomy" id="1141878"/>
    <lineage>
        <taxon>Bacteria</taxon>
        <taxon>Thermotogati</taxon>
        <taxon>Deinococcota</taxon>
        <taxon>Deinococci</taxon>
        <taxon>Deinococcales</taxon>
        <taxon>Deinococcaceae</taxon>
        <taxon>Deinococcus</taxon>
    </lineage>
</organism>
<dbReference type="Proteomes" id="UP000619376">
    <property type="component" value="Unassembled WGS sequence"/>
</dbReference>
<evidence type="ECO:0000313" key="6">
    <source>
        <dbReference type="EMBL" id="MBB5379261.1"/>
    </source>
</evidence>
<dbReference type="CDD" id="cd00093">
    <property type="entry name" value="HTH_XRE"/>
    <property type="match status" value="1"/>
</dbReference>
<keyword evidence="1" id="KW-0805">Transcription regulation</keyword>
<dbReference type="Gene3D" id="1.10.260.40">
    <property type="entry name" value="lambda repressor-like DNA-binding domains"/>
    <property type="match status" value="1"/>
</dbReference>
<keyword evidence="3" id="KW-0804">Transcription</keyword>
<dbReference type="EMBL" id="JACHFK010000026">
    <property type="protein sequence ID" value="MBB5379261.1"/>
    <property type="molecule type" value="Genomic_DNA"/>
</dbReference>
<dbReference type="PANTHER" id="PTHR46797">
    <property type="entry name" value="HTH-TYPE TRANSCRIPTIONAL REGULATOR"/>
    <property type="match status" value="1"/>
</dbReference>
<dbReference type="GO" id="GO:0003677">
    <property type="term" value="F:DNA binding"/>
    <property type="evidence" value="ECO:0007669"/>
    <property type="project" value="UniProtKB-KW"/>
</dbReference>
<reference evidence="5" key="4">
    <citation type="submission" date="2024-05" db="EMBL/GenBank/DDBJ databases">
        <authorList>
            <person name="Sun Q."/>
            <person name="Zhou Y."/>
        </authorList>
    </citation>
    <scope>NUCLEOTIDE SEQUENCE</scope>
    <source>
        <strain evidence="5">CGMCC 1.18437</strain>
    </source>
</reference>
<evidence type="ECO:0000256" key="3">
    <source>
        <dbReference type="ARBA" id="ARBA00023163"/>
    </source>
</evidence>
<evidence type="ECO:0000313" key="5">
    <source>
        <dbReference type="EMBL" id="GHF66020.1"/>
    </source>
</evidence>
<gene>
    <name evidence="5" type="ORF">GCM10017781_47190</name>
    <name evidence="6" type="ORF">HNQ07_004776</name>
</gene>
<reference evidence="5" key="1">
    <citation type="journal article" date="2014" name="Int. J. Syst. Evol. Microbiol.">
        <title>Complete genome of a new Firmicutes species belonging to the dominant human colonic microbiota ('Ruminococcus bicirculans') reveals two chromosomes and a selective capacity to utilize plant glucans.</title>
        <authorList>
            <consortium name="NISC Comparative Sequencing Program"/>
            <person name="Wegmann U."/>
            <person name="Louis P."/>
            <person name="Goesmann A."/>
            <person name="Henrissat B."/>
            <person name="Duncan S.H."/>
            <person name="Flint H.J."/>
        </authorList>
    </citation>
    <scope>NUCLEOTIDE SEQUENCE</scope>
    <source>
        <strain evidence="5">CGMCC 1.18437</strain>
    </source>
</reference>
<dbReference type="SUPFAM" id="SSF47413">
    <property type="entry name" value="lambda repressor-like DNA-binding domains"/>
    <property type="match status" value="1"/>
</dbReference>
<evidence type="ECO:0000259" key="4">
    <source>
        <dbReference type="PROSITE" id="PS50943"/>
    </source>
</evidence>
<dbReference type="EMBL" id="BNAJ01000027">
    <property type="protein sequence ID" value="GHF66020.1"/>
    <property type="molecule type" value="Genomic_DNA"/>
</dbReference>
<dbReference type="InterPro" id="IPR001387">
    <property type="entry name" value="Cro/C1-type_HTH"/>
</dbReference>
<feature type="domain" description="HTH cro/C1-type" evidence="4">
    <location>
        <begin position="17"/>
        <end position="71"/>
    </location>
</feature>
<dbReference type="PROSITE" id="PS50943">
    <property type="entry name" value="HTH_CROC1"/>
    <property type="match status" value="1"/>
</dbReference>
<evidence type="ECO:0000313" key="8">
    <source>
        <dbReference type="Proteomes" id="UP000619376"/>
    </source>
</evidence>
<dbReference type="AlphaFoldDB" id="A0A7W8KLL8"/>
<protein>
    <submittedName>
        <fullName evidence="6">Transcriptional regulator with XRE-family HTH domain</fullName>
    </submittedName>
</protein>
<name>A0A7W8KLL8_9DEIO</name>
<dbReference type="SMART" id="SM00530">
    <property type="entry name" value="HTH_XRE"/>
    <property type="match status" value="1"/>
</dbReference>
<evidence type="ECO:0000256" key="2">
    <source>
        <dbReference type="ARBA" id="ARBA00023125"/>
    </source>
</evidence>
<dbReference type="PANTHER" id="PTHR46797:SF23">
    <property type="entry name" value="HTH-TYPE TRANSCRIPTIONAL REGULATOR SUTR"/>
    <property type="match status" value="1"/>
</dbReference>
<dbReference type="RefSeq" id="WP_184116437.1">
    <property type="nucleotide sequence ID" value="NZ_BNAJ01000027.1"/>
</dbReference>
<sequence length="73" mass="8332">MTPDPGQARLEEIGRRVREARIRRGWNQDVFAHHAGIHRAYIGMIENGKKDLRISTVYRLAEALDVPVISLLP</sequence>
<reference evidence="6 7" key="3">
    <citation type="submission" date="2020-08" db="EMBL/GenBank/DDBJ databases">
        <title>Genomic Encyclopedia of Type Strains, Phase IV (KMG-IV): sequencing the most valuable type-strain genomes for metagenomic binning, comparative biology and taxonomic classification.</title>
        <authorList>
            <person name="Goeker M."/>
        </authorList>
    </citation>
    <scope>NUCLEOTIDE SEQUENCE [LARGE SCALE GENOMIC DNA]</scope>
    <source>
        <strain evidence="6 7">DSM 27521</strain>
    </source>
</reference>
<accession>A0A7W8KLL8</accession>
<keyword evidence="2" id="KW-0238">DNA-binding</keyword>